<name>A0A433QTP3_9FUNG</name>
<dbReference type="Proteomes" id="UP000274822">
    <property type="component" value="Unassembled WGS sequence"/>
</dbReference>
<sequence>MSMNKAPNSYQTTTSTPPRALIFRSIHIILPLIQIPHPIPAPPIRALVLPIPLLLIRAPVPLIRVPASLIRVPAPFIRVSAPFIRVPAPFIRVPAPLIRVPAPLIRVPAPRIRDPVLPIRISIPPIRISVSPIRVPVPPISVPPIRTSVPPISVPPIRTSVPPVPRTSIPPIPVPPIPRTSIPPIPVSPIPAPPISTPVPAPAPPRLTIPTIIIPLLPLFAASPGPLSRLHSPGLLIRDPEPRGSAVPDTCLLQPVIVPPNRCGGGGLDPPAHPVQLLGAVGTEVVPTAERVGDGVPEVARDEGSNSVFAGPGSGARIRHGDVKNGQESVPRVDYVWDARIAHGRVEDACTEVVDVVDDAEETFRECRERIPVPILGWRVLPDEFKKRDLEHDELHGGDGGDEGIAEAGQAWGGVCGL</sequence>
<evidence type="ECO:0000313" key="1">
    <source>
        <dbReference type="EMBL" id="RUS33161.1"/>
    </source>
</evidence>
<accession>A0A433QTP3</accession>
<keyword evidence="2" id="KW-1185">Reference proteome</keyword>
<evidence type="ECO:0000313" key="2">
    <source>
        <dbReference type="Proteomes" id="UP000274822"/>
    </source>
</evidence>
<proteinExistence type="predicted"/>
<organism evidence="1 2">
    <name type="scientific">Jimgerdemannia flammicorona</name>
    <dbReference type="NCBI Taxonomy" id="994334"/>
    <lineage>
        <taxon>Eukaryota</taxon>
        <taxon>Fungi</taxon>
        <taxon>Fungi incertae sedis</taxon>
        <taxon>Mucoromycota</taxon>
        <taxon>Mucoromycotina</taxon>
        <taxon>Endogonomycetes</taxon>
        <taxon>Endogonales</taxon>
        <taxon>Endogonaceae</taxon>
        <taxon>Jimgerdemannia</taxon>
    </lineage>
</organism>
<gene>
    <name evidence="1" type="ORF">BC938DRAFT_472806</name>
</gene>
<dbReference type="EMBL" id="RBNJ01001441">
    <property type="protein sequence ID" value="RUS33161.1"/>
    <property type="molecule type" value="Genomic_DNA"/>
</dbReference>
<dbReference type="AlphaFoldDB" id="A0A433QTP3"/>
<protein>
    <submittedName>
        <fullName evidence="1">Uncharacterized protein</fullName>
    </submittedName>
</protein>
<comment type="caution">
    <text evidence="1">The sequence shown here is derived from an EMBL/GenBank/DDBJ whole genome shotgun (WGS) entry which is preliminary data.</text>
</comment>
<reference evidence="1 2" key="1">
    <citation type="journal article" date="2018" name="New Phytol.">
        <title>Phylogenomics of Endogonaceae and evolution of mycorrhizas within Mucoromycota.</title>
        <authorList>
            <person name="Chang Y."/>
            <person name="Desiro A."/>
            <person name="Na H."/>
            <person name="Sandor L."/>
            <person name="Lipzen A."/>
            <person name="Clum A."/>
            <person name="Barry K."/>
            <person name="Grigoriev I.V."/>
            <person name="Martin F.M."/>
            <person name="Stajich J.E."/>
            <person name="Smith M.E."/>
            <person name="Bonito G."/>
            <person name="Spatafora J.W."/>
        </authorList>
    </citation>
    <scope>NUCLEOTIDE SEQUENCE [LARGE SCALE GENOMIC DNA]</scope>
    <source>
        <strain evidence="1 2">AD002</strain>
    </source>
</reference>